<dbReference type="RefSeq" id="WP_120697986.1">
    <property type="nucleotide sequence ID" value="NZ_RBDX01000013.1"/>
</dbReference>
<evidence type="ECO:0000259" key="1">
    <source>
        <dbReference type="Pfam" id="PF13460"/>
    </source>
</evidence>
<name>A0A3A9W3U3_9ACTN</name>
<dbReference type="Proteomes" id="UP000268652">
    <property type="component" value="Unassembled WGS sequence"/>
</dbReference>
<dbReference type="InterPro" id="IPR036291">
    <property type="entry name" value="NAD(P)-bd_dom_sf"/>
</dbReference>
<keyword evidence="4" id="KW-1185">Reference proteome</keyword>
<dbReference type="Pfam" id="PF13460">
    <property type="entry name" value="NAD_binding_10"/>
    <property type="match status" value="1"/>
</dbReference>
<evidence type="ECO:0000313" key="4">
    <source>
        <dbReference type="Proteomes" id="UP000268652"/>
    </source>
</evidence>
<dbReference type="PANTHER" id="PTHR43162">
    <property type="match status" value="1"/>
</dbReference>
<dbReference type="PANTHER" id="PTHR43162:SF1">
    <property type="entry name" value="PRESTALK A DIFFERENTIATION PROTEIN A"/>
    <property type="match status" value="1"/>
</dbReference>
<dbReference type="OrthoDB" id="3250520at2"/>
<protein>
    <submittedName>
        <fullName evidence="2">Ergot alkaloid biosynthesis protein</fullName>
    </submittedName>
</protein>
<sequence>MSEATVLVTGATGTIGGRITAGLLAEGRHRVRAASRGGTAAEGAARPVRFDWYEPATHAAALEGADRVHLIAPIGDPEPAAVMLPFLEQARAAGVRRVVLLSASLVESGDPGLGEVQAALPQLFAEWAALRPSWFMQNLIGDHHHARTLRDEGLIRTATGEGRVGFVDADDIAAVAVRALSDERSPDAELVLTGPEALSYAEVAAVIAEVTGRDIRHVAVSADELGERLTAVMPPRFAALLAAMDRAIAEGAEDRTTDAVERVTGRPPGDFRAFAARAW</sequence>
<evidence type="ECO:0000313" key="5">
    <source>
        <dbReference type="Proteomes" id="UP000275024"/>
    </source>
</evidence>
<gene>
    <name evidence="3" type="ORF">D7318_17115</name>
    <name evidence="2" type="ORF">D7319_17805</name>
</gene>
<evidence type="ECO:0000313" key="2">
    <source>
        <dbReference type="EMBL" id="RKN07915.1"/>
    </source>
</evidence>
<evidence type="ECO:0000313" key="3">
    <source>
        <dbReference type="EMBL" id="RKN20631.1"/>
    </source>
</evidence>
<dbReference type="EMBL" id="RBDY01000012">
    <property type="protein sequence ID" value="RKN20631.1"/>
    <property type="molecule type" value="Genomic_DNA"/>
</dbReference>
<reference evidence="4 5" key="1">
    <citation type="submission" date="2018-09" db="EMBL/GenBank/DDBJ databases">
        <title>Streptomyces sp. nov. DS1-2, an endophytic actinomycete isolated from roots of Dendrobium scabrilingue.</title>
        <authorList>
            <person name="Kuncharoen N."/>
            <person name="Kudo T."/>
            <person name="Ohkuma M."/>
            <person name="Yuki M."/>
            <person name="Tanasupawat S."/>
        </authorList>
    </citation>
    <scope>NUCLEOTIDE SEQUENCE [LARGE SCALE GENOMIC DNA]</scope>
    <source>
        <strain evidence="2 5">AZ1-7</strain>
        <strain evidence="3 4">DS1-2</strain>
    </source>
</reference>
<dbReference type="SUPFAM" id="SSF51735">
    <property type="entry name" value="NAD(P)-binding Rossmann-fold domains"/>
    <property type="match status" value="1"/>
</dbReference>
<dbReference type="Gene3D" id="3.40.50.720">
    <property type="entry name" value="NAD(P)-binding Rossmann-like Domain"/>
    <property type="match status" value="1"/>
</dbReference>
<proteinExistence type="predicted"/>
<dbReference type="InterPro" id="IPR016040">
    <property type="entry name" value="NAD(P)-bd_dom"/>
</dbReference>
<dbReference type="Gene3D" id="3.90.25.10">
    <property type="entry name" value="UDP-galactose 4-epimerase, domain 1"/>
    <property type="match status" value="1"/>
</dbReference>
<comment type="caution">
    <text evidence="2">The sequence shown here is derived from an EMBL/GenBank/DDBJ whole genome shotgun (WGS) entry which is preliminary data.</text>
</comment>
<feature type="domain" description="NAD(P)-binding" evidence="1">
    <location>
        <begin position="10"/>
        <end position="137"/>
    </location>
</feature>
<accession>A0A3A9W3U3</accession>
<dbReference type="EMBL" id="RBDX01000013">
    <property type="protein sequence ID" value="RKN07915.1"/>
    <property type="molecule type" value="Genomic_DNA"/>
</dbReference>
<dbReference type="InterPro" id="IPR051604">
    <property type="entry name" value="Ergot_Alk_Oxidoreductase"/>
</dbReference>
<dbReference type="Proteomes" id="UP000275024">
    <property type="component" value="Unassembled WGS sequence"/>
</dbReference>
<organism evidence="2 5">
    <name type="scientific">Streptomyces radicis</name>
    <dbReference type="NCBI Taxonomy" id="1750517"/>
    <lineage>
        <taxon>Bacteria</taxon>
        <taxon>Bacillati</taxon>
        <taxon>Actinomycetota</taxon>
        <taxon>Actinomycetes</taxon>
        <taxon>Kitasatosporales</taxon>
        <taxon>Streptomycetaceae</taxon>
        <taxon>Streptomyces</taxon>
    </lineage>
</organism>
<dbReference type="AlphaFoldDB" id="A0A3A9W3U3"/>